<dbReference type="RefSeq" id="WP_229739232.1">
    <property type="nucleotide sequence ID" value="NZ_BMGT01000002.1"/>
</dbReference>
<evidence type="ECO:0000313" key="3">
    <source>
        <dbReference type="Proteomes" id="UP000647241"/>
    </source>
</evidence>
<gene>
    <name evidence="2" type="ORF">GCM10011585_20930</name>
</gene>
<evidence type="ECO:0000313" key="2">
    <source>
        <dbReference type="EMBL" id="GGG77625.1"/>
    </source>
</evidence>
<dbReference type="AlphaFoldDB" id="A0A917M685"/>
<keyword evidence="1" id="KW-0732">Signal</keyword>
<feature type="signal peptide" evidence="1">
    <location>
        <begin position="1"/>
        <end position="30"/>
    </location>
</feature>
<sequence length="526" mass="57823">MQRGLGGRGLILAGWLAAIATCMVPCAAFAGQTAAPAGQQPESSTTAQAPMTKAQAKELFRSVDEIMSFVSSDSKLPIEHRVKRKLISRDQVNRYLTKKFNEDEGTKRMERSEIVLKKFGLLDRDFHLRPFLLSLLTEQIAGFYDNKTKTVNLLDWIPPDQQKPVLAHELTHALQDQKVGLTKWSDVTLENTANNVQQDNQHIQMDEADTARDAVAEGQAMAVFVDYTLRPTGKTLADAPELGDRLQDMAADSNGSPVMARAPLLLQQSLLFPYTDGLSFEQAILVKKGAQAAFADVLENPPSSSFEIMNPQAYMSHAPVPVLRLPDIHPLLDAEYTPYDVGVMGELDVRMLTELFGGRKVATALAPQWAGGVYYAAQRKSAVTEAEKDSTASIALLYYSRWKNADAARSFLCVYASEIPRKYSGVVRRTQDEADGNEQIYSTNEGDVLLSISGDGVFISEGFELPLARKLRDQIVGIQPTGPLQTAQVQPHELSLGLAHTLSSFGIIRAAALQRYTFEGYPSTAR</sequence>
<keyword evidence="3" id="KW-1185">Reference proteome</keyword>
<comment type="caution">
    <text evidence="2">The sequence shown here is derived from an EMBL/GenBank/DDBJ whole genome shotgun (WGS) entry which is preliminary data.</text>
</comment>
<protein>
    <recommendedName>
        <fullName evidence="4">DUF4157 domain-containing protein</fullName>
    </recommendedName>
</protein>
<reference evidence="2" key="2">
    <citation type="submission" date="2020-09" db="EMBL/GenBank/DDBJ databases">
        <authorList>
            <person name="Sun Q."/>
            <person name="Zhou Y."/>
        </authorList>
    </citation>
    <scope>NUCLEOTIDE SEQUENCE</scope>
    <source>
        <strain evidence="2">CGMCC 1.12997</strain>
    </source>
</reference>
<dbReference type="EMBL" id="BMGT01000002">
    <property type="protein sequence ID" value="GGG77625.1"/>
    <property type="molecule type" value="Genomic_DNA"/>
</dbReference>
<evidence type="ECO:0000256" key="1">
    <source>
        <dbReference type="SAM" id="SignalP"/>
    </source>
</evidence>
<evidence type="ECO:0008006" key="4">
    <source>
        <dbReference type="Google" id="ProtNLM"/>
    </source>
</evidence>
<accession>A0A917M685</accession>
<proteinExistence type="predicted"/>
<organism evidence="2 3">
    <name type="scientific">Edaphobacter dinghuensis</name>
    <dbReference type="NCBI Taxonomy" id="1560005"/>
    <lineage>
        <taxon>Bacteria</taxon>
        <taxon>Pseudomonadati</taxon>
        <taxon>Acidobacteriota</taxon>
        <taxon>Terriglobia</taxon>
        <taxon>Terriglobales</taxon>
        <taxon>Acidobacteriaceae</taxon>
        <taxon>Edaphobacter</taxon>
    </lineage>
</organism>
<dbReference type="Proteomes" id="UP000647241">
    <property type="component" value="Unassembled WGS sequence"/>
</dbReference>
<feature type="chain" id="PRO_5036931829" description="DUF4157 domain-containing protein" evidence="1">
    <location>
        <begin position="31"/>
        <end position="526"/>
    </location>
</feature>
<name>A0A917M685_9BACT</name>
<reference evidence="2" key="1">
    <citation type="journal article" date="2014" name="Int. J. Syst. Evol. Microbiol.">
        <title>Complete genome sequence of Corynebacterium casei LMG S-19264T (=DSM 44701T), isolated from a smear-ripened cheese.</title>
        <authorList>
            <consortium name="US DOE Joint Genome Institute (JGI-PGF)"/>
            <person name="Walter F."/>
            <person name="Albersmeier A."/>
            <person name="Kalinowski J."/>
            <person name="Ruckert C."/>
        </authorList>
    </citation>
    <scope>NUCLEOTIDE SEQUENCE</scope>
    <source>
        <strain evidence="2">CGMCC 1.12997</strain>
    </source>
</reference>